<dbReference type="InterPro" id="IPR049050">
    <property type="entry name" value="nSTAND3"/>
</dbReference>
<dbReference type="AlphaFoldDB" id="A0A1H3E5V1"/>
<reference evidence="3" key="1">
    <citation type="submission" date="2016-10" db="EMBL/GenBank/DDBJ databases">
        <authorList>
            <person name="Varghese N."/>
            <person name="Submissions S."/>
        </authorList>
    </citation>
    <scope>NUCLEOTIDE SEQUENCE [LARGE SCALE GENOMIC DNA]</scope>
    <source>
        <strain evidence="3">DSM 15718</strain>
    </source>
</reference>
<dbReference type="SUPFAM" id="SSF52540">
    <property type="entry name" value="P-loop containing nucleoside triphosphate hydrolases"/>
    <property type="match status" value="2"/>
</dbReference>
<dbReference type="Gene3D" id="3.40.50.300">
    <property type="entry name" value="P-loop containing nucleotide triphosphate hydrolases"/>
    <property type="match status" value="1"/>
</dbReference>
<organism evidence="2 3">
    <name type="scientific">Flavobacterium degerlachei</name>
    <dbReference type="NCBI Taxonomy" id="229203"/>
    <lineage>
        <taxon>Bacteria</taxon>
        <taxon>Pseudomonadati</taxon>
        <taxon>Bacteroidota</taxon>
        <taxon>Flavobacteriia</taxon>
        <taxon>Flavobacteriales</taxon>
        <taxon>Flavobacteriaceae</taxon>
        <taxon>Flavobacterium</taxon>
    </lineage>
</organism>
<dbReference type="OrthoDB" id="9806903at2"/>
<keyword evidence="3" id="KW-1185">Reference proteome</keyword>
<accession>A0A1H3E5V1</accession>
<feature type="domain" description="Novel STAND NTPase 3" evidence="1">
    <location>
        <begin position="176"/>
        <end position="335"/>
    </location>
</feature>
<dbReference type="RefSeq" id="WP_091434304.1">
    <property type="nucleotide sequence ID" value="NZ_FNMV01000014.1"/>
</dbReference>
<proteinExistence type="predicted"/>
<dbReference type="Pfam" id="PF20720">
    <property type="entry name" value="nSTAND3"/>
    <property type="match status" value="1"/>
</dbReference>
<dbReference type="InterPro" id="IPR027417">
    <property type="entry name" value="P-loop_NTPase"/>
</dbReference>
<evidence type="ECO:0000313" key="3">
    <source>
        <dbReference type="Proteomes" id="UP000198569"/>
    </source>
</evidence>
<dbReference type="EMBL" id="FNMV01000014">
    <property type="protein sequence ID" value="SDX74122.1"/>
    <property type="molecule type" value="Genomic_DNA"/>
</dbReference>
<sequence>MANYNFSTLNDKDLEELALDLLNAQLKLDLQSFKVGIDGGVDLRHSTPKNDNSIVVQVKHYLKSGYSKLKSDLKNKELKKVKKLNPDRYIIVTSVELSKIQKDELKVIFSPFIKTSNDIIGNEDLNKYLRKFKDIQKIHFKLWFSSTEIISNIINNAIEGRTRSYLERIKSKIPIYVLTKNLDDANKILEREKILLITGLPGIGKTTLAEVLLYEKAKSDYKIYWINKIRDAEDVISQDETEKQIFYFDDFLGEVYYEILTGSQNESEIAGFVDRIKHTPNKYIILSTRTVILEQAKAKSEKIKRSRIETGKYEIKLNNYSNLEKAQILYNHIYFRNLKDELFDAIIHNQFYKIIIKHKSYTPRIIEFITDENRVNNFNKDEYLTFIKHNLDHPEEIWSYSFSKQIDYFDRCFLITLFTFQRGTNENILNQAFESRLEYEKNFNNKEVDSEQFNNSIKSLLNGFIMSSIIDLDKNIKICSLVNPSLSDFIIGYLKQNYEAKKTLIKSIKFIEQLDFFNPDKSQIKLEKELQEVIKDKIYRKTLESSDEYKQYRYDGLCIEVLIKYCKKVDVDNILLDILNKINLDHIWWFRHNLEYVFENIKNCPKSEKYISDNFNLIINLYIDKIEDIESAIKLPVFFTRFNYDFDSYADSEDGQVKIIDLISNLVVKSEEDLVSSYKDSILDIEEIDDIIYNDLNDRKQRLLNELLPNTIFDIPRHFEKDDWEKQIKINSDNEQESIKREKNSDKYYEQLEYNTKIENIKIDDLFHKS</sequence>
<evidence type="ECO:0000313" key="2">
    <source>
        <dbReference type="EMBL" id="SDX74122.1"/>
    </source>
</evidence>
<dbReference type="STRING" id="229203.SAMN05444338_11453"/>
<protein>
    <submittedName>
        <fullName evidence="2">RecA-superfamily ATPase, KaiC/GvpD/RAD55 family</fullName>
    </submittedName>
</protein>
<dbReference type="Proteomes" id="UP000198569">
    <property type="component" value="Unassembled WGS sequence"/>
</dbReference>
<evidence type="ECO:0000259" key="1">
    <source>
        <dbReference type="Pfam" id="PF20720"/>
    </source>
</evidence>
<name>A0A1H3E5V1_9FLAO</name>
<gene>
    <name evidence="2" type="ORF">SAMN05444338_11453</name>
</gene>